<evidence type="ECO:0000256" key="1">
    <source>
        <dbReference type="ARBA" id="ARBA00004141"/>
    </source>
</evidence>
<evidence type="ECO:0000256" key="3">
    <source>
        <dbReference type="ARBA" id="ARBA00022692"/>
    </source>
</evidence>
<dbReference type="EMBL" id="ALJD01000016">
    <property type="protein sequence ID" value="EJN57101.1"/>
    <property type="molecule type" value="Genomic_DNA"/>
</dbReference>
<dbReference type="GO" id="GO:0016020">
    <property type="term" value="C:membrane"/>
    <property type="evidence" value="ECO:0007669"/>
    <property type="project" value="UniProtKB-SubCell"/>
</dbReference>
<comment type="subcellular location">
    <subcellularLocation>
        <location evidence="1">Membrane</location>
        <topology evidence="1">Multi-pass membrane protein</topology>
    </subcellularLocation>
</comment>
<feature type="transmembrane region" description="Helical" evidence="6">
    <location>
        <begin position="291"/>
        <end position="311"/>
    </location>
</feature>
<evidence type="ECO:0000256" key="2">
    <source>
        <dbReference type="ARBA" id="ARBA00009773"/>
    </source>
</evidence>
<comment type="similarity">
    <text evidence="2">Belongs to the autoinducer-2 exporter (AI-2E) (TC 2.A.86) family.</text>
</comment>
<evidence type="ECO:0000256" key="6">
    <source>
        <dbReference type="SAM" id="Phobius"/>
    </source>
</evidence>
<keyword evidence="5 6" id="KW-0472">Membrane</keyword>
<feature type="transmembrane region" description="Helical" evidence="6">
    <location>
        <begin position="220"/>
        <end position="241"/>
    </location>
</feature>
<evidence type="ECO:0000256" key="5">
    <source>
        <dbReference type="ARBA" id="ARBA00023136"/>
    </source>
</evidence>
<protein>
    <recommendedName>
        <fullName evidence="9">Permease</fullName>
    </recommendedName>
</protein>
<organism evidence="7 8">
    <name type="scientific">Halogranum salarium B-1</name>
    <dbReference type="NCBI Taxonomy" id="1210908"/>
    <lineage>
        <taxon>Archaea</taxon>
        <taxon>Methanobacteriati</taxon>
        <taxon>Methanobacteriota</taxon>
        <taxon>Stenosarchaea group</taxon>
        <taxon>Halobacteria</taxon>
        <taxon>Halobacteriales</taxon>
        <taxon>Haloferacaceae</taxon>
    </lineage>
</organism>
<dbReference type="Pfam" id="PF01594">
    <property type="entry name" value="AI-2E_transport"/>
    <property type="match status" value="1"/>
</dbReference>
<accession>J3JD18</accession>
<feature type="transmembrane region" description="Helical" evidence="6">
    <location>
        <begin position="55"/>
        <end position="80"/>
    </location>
</feature>
<name>J3JD18_9EURY</name>
<comment type="caution">
    <text evidence="7">The sequence shown here is derived from an EMBL/GenBank/DDBJ whole genome shotgun (WGS) entry which is preliminary data.</text>
</comment>
<keyword evidence="3 6" id="KW-0812">Transmembrane</keyword>
<evidence type="ECO:0000313" key="8">
    <source>
        <dbReference type="Proteomes" id="UP000007813"/>
    </source>
</evidence>
<dbReference type="AlphaFoldDB" id="J3JD18"/>
<evidence type="ECO:0000256" key="4">
    <source>
        <dbReference type="ARBA" id="ARBA00022989"/>
    </source>
</evidence>
<proteinExistence type="inferred from homology"/>
<feature type="transmembrane region" description="Helical" evidence="6">
    <location>
        <begin position="27"/>
        <end position="43"/>
    </location>
</feature>
<feature type="transmembrane region" description="Helical" evidence="6">
    <location>
        <begin position="136"/>
        <end position="158"/>
    </location>
</feature>
<evidence type="ECO:0000313" key="7">
    <source>
        <dbReference type="EMBL" id="EJN57101.1"/>
    </source>
</evidence>
<sequence length="345" mass="37249">MNRNRAFFLLLLAVVGTLSLFVALPFYQYVLLGVLFAYVLHPLHRRLAPRIGPRLSAGVLIVATVFTVLLPVIVLASVVVGQALTVTTAIRNGQFNVDIIEAYIQTYFGVVVDIRELLESLTSDGRAALFDSVLDVFGGLSHAAIGLAVLLFVLYYLLKDGRRLVAWIRVATPLPEDVLDDLFTHLDRLMWAVLVGNVLVGIVQGILTGIGFFAVGLPNVIFWTVMTATLSLLPLIGASVVWIPASLYLLFVGDTTSGVLLFAYGALVVSLSDNYLRPLIGGHEAKLNPGLFIVGIFGGIAAFGFVGLFYGPIVLGTLKALIDIYSEVGDRLQLMDSAGESTQRE</sequence>
<dbReference type="RefSeq" id="WP_009377809.1">
    <property type="nucleotide sequence ID" value="NZ_ALJD01000016.1"/>
</dbReference>
<feature type="transmembrane region" description="Helical" evidence="6">
    <location>
        <begin position="189"/>
        <end position="214"/>
    </location>
</feature>
<dbReference type="PANTHER" id="PTHR21716">
    <property type="entry name" value="TRANSMEMBRANE PROTEIN"/>
    <property type="match status" value="1"/>
</dbReference>
<keyword evidence="4 6" id="KW-1133">Transmembrane helix</keyword>
<dbReference type="InterPro" id="IPR002549">
    <property type="entry name" value="AI-2E-like"/>
</dbReference>
<dbReference type="OrthoDB" id="137390at2157"/>
<gene>
    <name evidence="7" type="ORF">HSB1_44870</name>
</gene>
<reference evidence="7 8" key="1">
    <citation type="journal article" date="2012" name="J. Bacteriol.">
        <title>Draft Genome Sequence of the Extremely Halophilic Archaeon Halogranum salarium B-1T.</title>
        <authorList>
            <person name="Kim K.K."/>
            <person name="Lee K.C."/>
            <person name="Lee J.S."/>
        </authorList>
    </citation>
    <scope>NUCLEOTIDE SEQUENCE [LARGE SCALE GENOMIC DNA]</scope>
    <source>
        <strain evidence="7 8">B-1</strain>
    </source>
</reference>
<dbReference type="eggNOG" id="arCOG02642">
    <property type="taxonomic scope" value="Archaea"/>
</dbReference>
<dbReference type="PANTHER" id="PTHR21716:SF4">
    <property type="entry name" value="TRANSMEMBRANE PROTEIN 245"/>
    <property type="match status" value="1"/>
</dbReference>
<dbReference type="Proteomes" id="UP000007813">
    <property type="component" value="Unassembled WGS sequence"/>
</dbReference>
<evidence type="ECO:0008006" key="9">
    <source>
        <dbReference type="Google" id="ProtNLM"/>
    </source>
</evidence>
<feature type="transmembrane region" description="Helical" evidence="6">
    <location>
        <begin position="248"/>
        <end position="271"/>
    </location>
</feature>